<dbReference type="GO" id="GO:0046872">
    <property type="term" value="F:metal ion binding"/>
    <property type="evidence" value="ECO:0007669"/>
    <property type="project" value="UniProtKB-UniRule"/>
</dbReference>
<reference evidence="12 13" key="1">
    <citation type="submission" date="2014-05" db="EMBL/GenBank/DDBJ databases">
        <title>De novo Genome Sequence of Spirocheata sp.</title>
        <authorList>
            <person name="Shivani Y."/>
            <person name="Subhash Y."/>
            <person name="Tushar L."/>
            <person name="Sasikala C."/>
            <person name="Ramana C.V."/>
        </authorList>
    </citation>
    <scope>NUCLEOTIDE SEQUENCE [LARGE SCALE GENOMIC DNA]</scope>
    <source>
        <strain evidence="12 13">JC230</strain>
    </source>
</reference>
<sequence length="349" mass="37913">MKRIKPTGIVLPIIFFVAVYLTGCTQNAAPTSRTSLDWLGTTITITVYDRVNSNTMDAVFSRIEDIHTKMSLQLPTSEISRINAAAGDSPVSVSPDTYYVIQRAMEIAEASQGAFDPTIGPLVSLWDITGTPYLPTQAELDELIPLVNYRLVELSPENRSVYLPLQGMKLDLGAIAKGYAADESASILRDAGVEHAILDLGGNIVVMGNKPDDSPWRVGIQNPFSPRGSHLAIYAAKNQTLVSSGMYERFFIQDGIRYHHILDPSTGFPAEAGIAGVTIISDSSILADALSTASFVLGVEKGMNLISRYPGVEAIFITYGQEIITSKSMNNQLNYTDEDFSNTTYSGTR</sequence>
<comment type="catalytic activity">
    <reaction evidence="9 10">
        <text>L-threonyl-[protein] + FAD = FMN-L-threonyl-[protein] + AMP + H(+)</text>
        <dbReference type="Rhea" id="RHEA:36847"/>
        <dbReference type="Rhea" id="RHEA-COMP:11060"/>
        <dbReference type="Rhea" id="RHEA-COMP:11061"/>
        <dbReference type="ChEBI" id="CHEBI:15378"/>
        <dbReference type="ChEBI" id="CHEBI:30013"/>
        <dbReference type="ChEBI" id="CHEBI:57692"/>
        <dbReference type="ChEBI" id="CHEBI:74257"/>
        <dbReference type="ChEBI" id="CHEBI:456215"/>
        <dbReference type="EC" id="2.7.1.180"/>
    </reaction>
</comment>
<name>A0A098QWX5_9SPIO</name>
<evidence type="ECO:0000313" key="12">
    <source>
        <dbReference type="EMBL" id="KGE71898.1"/>
    </source>
</evidence>
<feature type="binding site" evidence="11">
    <location>
        <position position="292"/>
    </location>
    <ligand>
        <name>Mg(2+)</name>
        <dbReference type="ChEBI" id="CHEBI:18420"/>
    </ligand>
</feature>
<dbReference type="Pfam" id="PF02424">
    <property type="entry name" value="ApbE"/>
    <property type="match status" value="1"/>
</dbReference>
<dbReference type="AlphaFoldDB" id="A0A098QWX5"/>
<dbReference type="eggNOG" id="COG1477">
    <property type="taxonomic scope" value="Bacteria"/>
</dbReference>
<dbReference type="Proteomes" id="UP000029692">
    <property type="component" value="Unassembled WGS sequence"/>
</dbReference>
<evidence type="ECO:0000313" key="13">
    <source>
        <dbReference type="Proteomes" id="UP000029692"/>
    </source>
</evidence>
<dbReference type="Gene3D" id="3.10.520.10">
    <property type="entry name" value="ApbE-like domains"/>
    <property type="match status" value="1"/>
</dbReference>
<dbReference type="InterPro" id="IPR024932">
    <property type="entry name" value="ApbE"/>
</dbReference>
<keyword evidence="6 10" id="KW-0274">FAD</keyword>
<evidence type="ECO:0000256" key="8">
    <source>
        <dbReference type="ARBA" id="ARBA00031306"/>
    </source>
</evidence>
<dbReference type="PIRSF" id="PIRSF006268">
    <property type="entry name" value="ApbE"/>
    <property type="match status" value="1"/>
</dbReference>
<dbReference type="RefSeq" id="WP_037547748.1">
    <property type="nucleotide sequence ID" value="NZ_JNUP01000064.1"/>
</dbReference>
<comment type="similarity">
    <text evidence="10">Belongs to the ApbE family.</text>
</comment>
<evidence type="ECO:0000256" key="3">
    <source>
        <dbReference type="ARBA" id="ARBA00022630"/>
    </source>
</evidence>
<evidence type="ECO:0000256" key="7">
    <source>
        <dbReference type="ARBA" id="ARBA00022842"/>
    </source>
</evidence>
<evidence type="ECO:0000256" key="9">
    <source>
        <dbReference type="ARBA" id="ARBA00048540"/>
    </source>
</evidence>
<organism evidence="12 13">
    <name type="scientific">Spirochaeta lutea</name>
    <dbReference type="NCBI Taxonomy" id="1480694"/>
    <lineage>
        <taxon>Bacteria</taxon>
        <taxon>Pseudomonadati</taxon>
        <taxon>Spirochaetota</taxon>
        <taxon>Spirochaetia</taxon>
        <taxon>Spirochaetales</taxon>
        <taxon>Spirochaetaceae</taxon>
        <taxon>Spirochaeta</taxon>
    </lineage>
</organism>
<evidence type="ECO:0000256" key="5">
    <source>
        <dbReference type="ARBA" id="ARBA00022723"/>
    </source>
</evidence>
<dbReference type="InterPro" id="IPR003374">
    <property type="entry name" value="ApbE-like_sf"/>
</dbReference>
<keyword evidence="7 10" id="KW-0460">Magnesium</keyword>
<gene>
    <name evidence="12" type="ORF">DC28_08775</name>
</gene>
<evidence type="ECO:0000256" key="6">
    <source>
        <dbReference type="ARBA" id="ARBA00022827"/>
    </source>
</evidence>
<dbReference type="EMBL" id="JNUP01000064">
    <property type="protein sequence ID" value="KGE71898.1"/>
    <property type="molecule type" value="Genomic_DNA"/>
</dbReference>
<evidence type="ECO:0000256" key="10">
    <source>
        <dbReference type="PIRNR" id="PIRNR006268"/>
    </source>
</evidence>
<keyword evidence="3 10" id="KW-0285">Flavoprotein</keyword>
<proteinExistence type="inferred from homology"/>
<evidence type="ECO:0000256" key="4">
    <source>
        <dbReference type="ARBA" id="ARBA00022679"/>
    </source>
</evidence>
<comment type="caution">
    <text evidence="12">The sequence shown here is derived from an EMBL/GenBank/DDBJ whole genome shotgun (WGS) entry which is preliminary data.</text>
</comment>
<keyword evidence="13" id="KW-1185">Reference proteome</keyword>
<feature type="binding site" evidence="11">
    <location>
        <position position="174"/>
    </location>
    <ligand>
        <name>Mg(2+)</name>
        <dbReference type="ChEBI" id="CHEBI:18420"/>
    </ligand>
</feature>
<evidence type="ECO:0000256" key="2">
    <source>
        <dbReference type="ARBA" id="ARBA00016337"/>
    </source>
</evidence>
<dbReference type="SUPFAM" id="SSF143631">
    <property type="entry name" value="ApbE-like"/>
    <property type="match status" value="1"/>
</dbReference>
<keyword evidence="5 10" id="KW-0479">Metal-binding</keyword>
<dbReference type="PANTHER" id="PTHR30040:SF2">
    <property type="entry name" value="FAD:PROTEIN FMN TRANSFERASE"/>
    <property type="match status" value="1"/>
</dbReference>
<comment type="cofactor">
    <cofactor evidence="11">
        <name>Mg(2+)</name>
        <dbReference type="ChEBI" id="CHEBI:18420"/>
    </cofactor>
    <cofactor evidence="11">
        <name>Mn(2+)</name>
        <dbReference type="ChEBI" id="CHEBI:29035"/>
    </cofactor>
    <text evidence="11">Magnesium. Can also use manganese.</text>
</comment>
<dbReference type="EC" id="2.7.1.180" evidence="1 10"/>
<keyword evidence="4 10" id="KW-0808">Transferase</keyword>
<dbReference type="OrthoDB" id="9778595at2"/>
<evidence type="ECO:0000256" key="11">
    <source>
        <dbReference type="PIRSR" id="PIRSR006268-2"/>
    </source>
</evidence>
<protein>
    <recommendedName>
        <fullName evidence="2 10">FAD:protein FMN transferase</fullName>
        <ecNumber evidence="1 10">2.7.1.180</ecNumber>
    </recommendedName>
    <alternativeName>
        <fullName evidence="8 10">Flavin transferase</fullName>
    </alternativeName>
</protein>
<dbReference type="PANTHER" id="PTHR30040">
    <property type="entry name" value="THIAMINE BIOSYNTHESIS LIPOPROTEIN APBE"/>
    <property type="match status" value="1"/>
</dbReference>
<accession>A0A098QWX5</accession>
<dbReference type="STRING" id="1480694.DC28_08775"/>
<dbReference type="GO" id="GO:0016740">
    <property type="term" value="F:transferase activity"/>
    <property type="evidence" value="ECO:0007669"/>
    <property type="project" value="UniProtKB-UniRule"/>
</dbReference>
<evidence type="ECO:0000256" key="1">
    <source>
        <dbReference type="ARBA" id="ARBA00011955"/>
    </source>
</evidence>
<feature type="binding site" evidence="11">
    <location>
        <position position="288"/>
    </location>
    <ligand>
        <name>Mg(2+)</name>
        <dbReference type="ChEBI" id="CHEBI:18420"/>
    </ligand>
</feature>